<organism evidence="2 4">
    <name type="scientific">Miscanthus lutarioriparius</name>
    <dbReference type="NCBI Taxonomy" id="422564"/>
    <lineage>
        <taxon>Eukaryota</taxon>
        <taxon>Viridiplantae</taxon>
        <taxon>Streptophyta</taxon>
        <taxon>Embryophyta</taxon>
        <taxon>Tracheophyta</taxon>
        <taxon>Spermatophyta</taxon>
        <taxon>Magnoliopsida</taxon>
        <taxon>Liliopsida</taxon>
        <taxon>Poales</taxon>
        <taxon>Poaceae</taxon>
        <taxon>PACMAD clade</taxon>
        <taxon>Panicoideae</taxon>
        <taxon>Andropogonodae</taxon>
        <taxon>Andropogoneae</taxon>
        <taxon>Saccharinae</taxon>
        <taxon>Miscanthus</taxon>
    </lineage>
</organism>
<dbReference type="EMBL" id="CAJGYO010000091">
    <property type="protein sequence ID" value="CAD6340921.1"/>
    <property type="molecule type" value="Genomic_DNA"/>
</dbReference>
<proteinExistence type="predicted"/>
<evidence type="ECO:0000313" key="4">
    <source>
        <dbReference type="Proteomes" id="UP000604825"/>
    </source>
</evidence>
<evidence type="ECO:0000313" key="2">
    <source>
        <dbReference type="EMBL" id="CAD6220661.1"/>
    </source>
</evidence>
<keyword evidence="4" id="KW-1185">Reference proteome</keyword>
<reference evidence="2" key="1">
    <citation type="submission" date="2020-10" db="EMBL/GenBank/DDBJ databases">
        <authorList>
            <person name="Han B."/>
            <person name="Lu T."/>
            <person name="Zhao Q."/>
            <person name="Huang X."/>
            <person name="Zhao Y."/>
        </authorList>
    </citation>
    <scope>NUCLEOTIDE SEQUENCE</scope>
</reference>
<dbReference type="EMBL" id="CAJGYO010000003">
    <property type="protein sequence ID" value="CAD6220661.1"/>
    <property type="molecule type" value="Genomic_DNA"/>
</dbReference>
<gene>
    <name evidence="2" type="ORF">NCGR_LOCUS14113</name>
    <name evidence="3" type="ORF">NCGR_LOCUS65019</name>
</gene>
<name>A0A811NEN1_9POAL</name>
<evidence type="ECO:0000256" key="1">
    <source>
        <dbReference type="SAM" id="MobiDB-lite"/>
    </source>
</evidence>
<comment type="caution">
    <text evidence="2">The sequence shown here is derived from an EMBL/GenBank/DDBJ whole genome shotgun (WGS) entry which is preliminary data.</text>
</comment>
<accession>A0A811NEN1</accession>
<sequence length="110" mass="12097">MSSEIDGDGKALLRKQVRARPALLRQLAGGGKTLGEQINYAGRATDFEQAARPSMAEHTVERGEASRATIQPMALPEDSSKVEAQNSEMTFAEELELEDGHAFEEEFQFN</sequence>
<dbReference type="Proteomes" id="UP000604825">
    <property type="component" value="Unassembled WGS sequence"/>
</dbReference>
<evidence type="ECO:0000313" key="3">
    <source>
        <dbReference type="EMBL" id="CAD6340921.1"/>
    </source>
</evidence>
<feature type="region of interest" description="Disordered" evidence="1">
    <location>
        <begin position="53"/>
        <end position="80"/>
    </location>
</feature>
<protein>
    <submittedName>
        <fullName evidence="2">Uncharacterized protein</fullName>
    </submittedName>
</protein>
<dbReference type="AlphaFoldDB" id="A0A811NEN1"/>